<keyword evidence="2" id="KW-0597">Phosphoprotein</keyword>
<dbReference type="OMA" id="RSECRMC"/>
<accession>A0A3Q2VTB9</accession>
<dbReference type="Pfam" id="PF25561">
    <property type="entry name" value="QRICH1"/>
    <property type="match status" value="1"/>
</dbReference>
<dbReference type="InterPro" id="IPR051284">
    <property type="entry name" value="ZnF_MYMT-QRICH1"/>
</dbReference>
<feature type="domain" description="TRASH" evidence="5">
    <location>
        <begin position="395"/>
        <end position="430"/>
    </location>
</feature>
<evidence type="ECO:0000256" key="1">
    <source>
        <dbReference type="ARBA" id="ARBA00022499"/>
    </source>
</evidence>
<dbReference type="STRING" id="8153.ENSHBUP00000014889"/>
<evidence type="ECO:0000256" key="3">
    <source>
        <dbReference type="ARBA" id="ARBA00022843"/>
    </source>
</evidence>
<dbReference type="InterPro" id="IPR057926">
    <property type="entry name" value="QRICH1_dom"/>
</dbReference>
<feature type="compositionally biased region" description="Basic and acidic residues" evidence="4">
    <location>
        <begin position="615"/>
        <end position="630"/>
    </location>
</feature>
<keyword evidence="1" id="KW-1017">Isopeptide bond</keyword>
<dbReference type="Proteomes" id="UP000264840">
    <property type="component" value="Unplaced"/>
</dbReference>
<feature type="region of interest" description="Disordered" evidence="4">
    <location>
        <begin position="585"/>
        <end position="724"/>
    </location>
</feature>
<dbReference type="GeneTree" id="ENSGT00940000166582"/>
<proteinExistence type="predicted"/>
<feature type="compositionally biased region" description="Polar residues" evidence="4">
    <location>
        <begin position="632"/>
        <end position="644"/>
    </location>
</feature>
<protein>
    <recommendedName>
        <fullName evidence="5">TRASH domain-containing protein</fullName>
    </recommendedName>
</protein>
<dbReference type="InterPro" id="IPR011017">
    <property type="entry name" value="TRASH_dom"/>
</dbReference>
<name>A0A3Q2VTB9_HAPBU</name>
<feature type="compositionally biased region" description="Basic and acidic residues" evidence="4">
    <location>
        <begin position="588"/>
        <end position="608"/>
    </location>
</feature>
<feature type="domain" description="TRASH" evidence="5">
    <location>
        <begin position="208"/>
        <end position="244"/>
    </location>
</feature>
<keyword evidence="7" id="KW-1185">Reference proteome</keyword>
<dbReference type="Pfam" id="PF24900">
    <property type="entry name" value="TRASH_ZMYM4"/>
    <property type="match status" value="1"/>
</dbReference>
<evidence type="ECO:0000313" key="7">
    <source>
        <dbReference type="Proteomes" id="UP000264840"/>
    </source>
</evidence>
<dbReference type="AlphaFoldDB" id="A0A3Q2VTB9"/>
<feature type="domain" description="TRASH" evidence="5">
    <location>
        <begin position="33"/>
        <end position="62"/>
    </location>
</feature>
<dbReference type="SMART" id="SM00746">
    <property type="entry name" value="TRASH"/>
    <property type="match status" value="9"/>
</dbReference>
<dbReference type="InterPro" id="IPR021893">
    <property type="entry name" value="ZMYM2-like_C"/>
</dbReference>
<dbReference type="Ensembl" id="ENSHBUT00000023004.1">
    <property type="protein sequence ID" value="ENSHBUP00000014889.1"/>
    <property type="gene ID" value="ENSHBUG00000016767.1"/>
</dbReference>
<reference evidence="6" key="2">
    <citation type="submission" date="2025-09" db="UniProtKB">
        <authorList>
            <consortium name="Ensembl"/>
        </authorList>
    </citation>
    <scope>IDENTIFICATION</scope>
</reference>
<feature type="compositionally biased region" description="Pro residues" evidence="4">
    <location>
        <begin position="687"/>
        <end position="697"/>
    </location>
</feature>
<feature type="domain" description="TRASH" evidence="5">
    <location>
        <begin position="266"/>
        <end position="302"/>
    </location>
</feature>
<dbReference type="PANTHER" id="PTHR45736:SF5">
    <property type="entry name" value="ZINC FINGER MYM-TYPE PROTEIN 4"/>
    <property type="match status" value="1"/>
</dbReference>
<organism evidence="6 7">
    <name type="scientific">Haplochromis burtoni</name>
    <name type="common">Burton's mouthbrooder</name>
    <name type="synonym">Chromis burtoni</name>
    <dbReference type="NCBI Taxonomy" id="8153"/>
    <lineage>
        <taxon>Eukaryota</taxon>
        <taxon>Metazoa</taxon>
        <taxon>Chordata</taxon>
        <taxon>Craniata</taxon>
        <taxon>Vertebrata</taxon>
        <taxon>Euteleostomi</taxon>
        <taxon>Actinopterygii</taxon>
        <taxon>Neopterygii</taxon>
        <taxon>Teleostei</taxon>
        <taxon>Neoteleostei</taxon>
        <taxon>Acanthomorphata</taxon>
        <taxon>Ovalentaria</taxon>
        <taxon>Cichlomorphae</taxon>
        <taxon>Cichliformes</taxon>
        <taxon>Cichlidae</taxon>
        <taxon>African cichlids</taxon>
        <taxon>Pseudocrenilabrinae</taxon>
        <taxon>Haplochromini</taxon>
        <taxon>Haplochromis</taxon>
    </lineage>
</organism>
<reference evidence="6" key="1">
    <citation type="submission" date="2025-08" db="UniProtKB">
        <authorList>
            <consortium name="Ensembl"/>
        </authorList>
    </citation>
    <scope>IDENTIFICATION</scope>
</reference>
<evidence type="ECO:0000259" key="5">
    <source>
        <dbReference type="SMART" id="SM00746"/>
    </source>
</evidence>
<dbReference type="PANTHER" id="PTHR45736">
    <property type="entry name" value="ZINC FINGER MYM-TYPE PROTEIN"/>
    <property type="match status" value="1"/>
</dbReference>
<feature type="domain" description="TRASH" evidence="5">
    <location>
        <begin position="354"/>
        <end position="389"/>
    </location>
</feature>
<feature type="domain" description="TRASH" evidence="5">
    <location>
        <begin position="160"/>
        <end position="198"/>
    </location>
</feature>
<evidence type="ECO:0000256" key="2">
    <source>
        <dbReference type="ARBA" id="ARBA00022553"/>
    </source>
</evidence>
<feature type="domain" description="TRASH" evidence="5">
    <location>
        <begin position="79"/>
        <end position="114"/>
    </location>
</feature>
<keyword evidence="3" id="KW-0832">Ubl conjugation</keyword>
<evidence type="ECO:0000313" key="6">
    <source>
        <dbReference type="Ensembl" id="ENSHBUP00000014889.1"/>
    </source>
</evidence>
<dbReference type="Pfam" id="PF12012">
    <property type="entry name" value="DUF3504"/>
    <property type="match status" value="1"/>
</dbReference>
<feature type="domain" description="TRASH" evidence="5">
    <location>
        <begin position="119"/>
        <end position="154"/>
    </location>
</feature>
<sequence>MSFNLFQLHLNFTLLNSFNLTVPRFLRVIREPQDILEAPLDNEGTKKDFCSQTCLSSFNYKKQVSTKIPVAPVSSHSQCSMCSRYCISKHEITKEDAIHKICSEPCFLRFCGMNNITVCANCRAHRKTPLMLKMEEGGNKLCSEECLAQFKQKIQTPQPCTMCRNTSPISDMVENKNSENVVELFCTKSCVSAFKIQAVNSSGASLNCDHCGKTAVPTCHLAMSDASIRNFCTLKCGMDFRESQNPAGVPDQSQRDFLHPPPKLLCAQCQSIVLTTPKVIQRKEKIYFACSVACFQEFKRVNSITTTCEYCKNERIIKDVKRVGGKDCCFCSDACKTLFCQELKGKWGKHCRSCSYCQSISKSLVTTPGEDTDIEFCSEACCSKYKMLLSHVAKCDTCSNKGKLKQSLPLLGEVKYFCGRKCLLHFCSNKVQMLDGEVSLSPVPAAPAESSPVIGNVLSLAKALTRQHSSPAASPQLGSITDIQTKVIGHASVQTVPKELKNKSIICTPLVHNKGVSCTEEALKIETQKEDRCDPKVVVLPVPVPVYVPVPMNMYSQYTPQPVGLPLLLPVPLVLSVNTDGSEATVKSTKESLHPEKLQGELNIRPETEIEQSEEGQKHGKMIKEEDRPKPSSLQDHARSCSSDLRTDFKPTFDNQEDFFDTSAGPVTQPRGHKTSPPVSDEDMPSSPLPDPPPLSPPSALKTPQRSPVAPPAPILVPQTLDKDKNKDCNLEQLSKKDEQDTLKTDFTQPVCSKQNTLKSQCGVDAWKRWIKWRESQTNLEPVSSHALTLKADLLRCSVAELSDCLLCFIREVKQSDGEPYSPGRLFYLCLSIQLFLVQNGRLENIFSDLIYDRFSTELTKILKPSVTGGGCVLSCVEEQFLWDCKQLGAYSPTVLLNTLLFFFCKYFGFTTVEQHRRLSFANITLCTKTSKSNTKTTLLRFHPPTCTNQEESDTYDVPAKKVKKNESEEDLLEMMENQENPLRCPVRLYEFYLSKCPASLRQRSDLFYLQPDRSCLPSSPLWFSPAPLNDSSVEATIIRILAVRGLQGGEREGACMAP</sequence>
<evidence type="ECO:0000256" key="4">
    <source>
        <dbReference type="SAM" id="MobiDB-lite"/>
    </source>
</evidence>
<feature type="domain" description="TRASH" evidence="5">
    <location>
        <begin position="308"/>
        <end position="343"/>
    </location>
</feature>